<dbReference type="PROSITE" id="PS50011">
    <property type="entry name" value="PROTEIN_KINASE_DOM"/>
    <property type="match status" value="1"/>
</dbReference>
<dbReference type="Gene3D" id="1.10.510.10">
    <property type="entry name" value="Transferase(Phosphotransferase) domain 1"/>
    <property type="match status" value="1"/>
</dbReference>
<dbReference type="SMART" id="SM00220">
    <property type="entry name" value="S_TKc"/>
    <property type="match status" value="1"/>
</dbReference>
<organism evidence="2 3">
    <name type="scientific">Talaromyces islandicus</name>
    <name type="common">Penicillium islandicum</name>
    <dbReference type="NCBI Taxonomy" id="28573"/>
    <lineage>
        <taxon>Eukaryota</taxon>
        <taxon>Fungi</taxon>
        <taxon>Dikarya</taxon>
        <taxon>Ascomycota</taxon>
        <taxon>Pezizomycotina</taxon>
        <taxon>Eurotiomycetes</taxon>
        <taxon>Eurotiomycetidae</taxon>
        <taxon>Eurotiales</taxon>
        <taxon>Trichocomaceae</taxon>
        <taxon>Talaromyces</taxon>
        <taxon>Talaromyces sect. Islandici</taxon>
    </lineage>
</organism>
<keyword evidence="3" id="KW-1185">Reference proteome</keyword>
<dbReference type="STRING" id="28573.A0A0U1MAL7"/>
<dbReference type="PANTHER" id="PTHR24359:SF1">
    <property type="entry name" value="INHIBITOR OF NUCLEAR FACTOR KAPPA-B KINASE EPSILON SUBUNIT HOMOLOG 1-RELATED"/>
    <property type="match status" value="1"/>
</dbReference>
<dbReference type="OrthoDB" id="5986190at2759"/>
<dbReference type="InterPro" id="IPR000719">
    <property type="entry name" value="Prot_kinase_dom"/>
</dbReference>
<name>A0A0U1MAL7_TALIS</name>
<protein>
    <submittedName>
        <fullName evidence="2">Putative phosphoglucomutase</fullName>
    </submittedName>
</protein>
<dbReference type="SUPFAM" id="SSF56112">
    <property type="entry name" value="Protein kinase-like (PK-like)"/>
    <property type="match status" value="1"/>
</dbReference>
<dbReference type="OMA" id="QGWHQDI"/>
<gene>
    <name evidence="2" type="ORF">PISL3812_09728</name>
</gene>
<dbReference type="GO" id="GO:0004674">
    <property type="term" value="F:protein serine/threonine kinase activity"/>
    <property type="evidence" value="ECO:0007669"/>
    <property type="project" value="TreeGrafter"/>
</dbReference>
<dbReference type="PANTHER" id="PTHR24359">
    <property type="entry name" value="SERINE/THREONINE-PROTEIN KINASE SBK1"/>
    <property type="match status" value="1"/>
</dbReference>
<evidence type="ECO:0000313" key="2">
    <source>
        <dbReference type="EMBL" id="CRG92664.1"/>
    </source>
</evidence>
<proteinExistence type="predicted"/>
<sequence>MGNAPPRCTRLALRASYSSGVALSFSIPLHEFLHVVLIHSPMVATAFASTTSSNTLPNHIVSSCVRQPLQVAASREREMDSISREFGNWFEENKISGLDGYGNRADYVAESDLRKYWSSQRIRTIWSKEVTKQLPIPVDSIKQDYLRIFSTLVYIARQGRPSLVYLKDFNKRNIHDNNVLPHFEQGLSPIFPRTPEGINVSETFKKTYFRFNPVVFGSGLHRKELNPHCILPMTFKEKLSGDSVVIKKYEPHAAAGIEASEKVIVVKEYPQYELDRNFENEANAYISLRNTAGGVVSKYFLKYHGSFIQNQRGYILLEYANEGSLLDFFRQKRPPYTREEVHNLWRNLFELLLGLSILHDHDPTITTKQLRGVHQDLKPANIFVFREKNKEGYEYKFKIGDFGLTSFEFFDKNSNKSPDNKGGTMYSPPELTHCHEDTRYISDGITEEADMWSFACVLFECAVWSICGEEGRDEFWELRCQEISKHPSHVNQGYGASFHDGFQRITAVDHMLDVILERRRVFDNFTKRICMILLDQVLVPRTKTRSRAKELYPLLNDALNAPRSLENSPIERLPDCSSFPPPVRALEHPASQVDPDGIELYFTSDADKVHKSLRNRFSKLLGGEPKSLVDLVTDRGKKVGEDICHMELSLSTILEKVKRNLSSRKTSIYILTDAMWDDPMESYSSKCCGVDNPIRSLVEEMRKKNIMRTHVSLQFIRFGDNEVSKRRLKYLDDDLGKELQFDIVDCRNHSSSVWNMLLGGVIAAIDAIDDDSMQNNNIRSRSATLQELG</sequence>
<evidence type="ECO:0000313" key="3">
    <source>
        <dbReference type="Proteomes" id="UP000054383"/>
    </source>
</evidence>
<dbReference type="GO" id="GO:0005524">
    <property type="term" value="F:ATP binding"/>
    <property type="evidence" value="ECO:0007669"/>
    <property type="project" value="InterPro"/>
</dbReference>
<dbReference type="Proteomes" id="UP000054383">
    <property type="component" value="Unassembled WGS sequence"/>
</dbReference>
<reference evidence="2 3" key="1">
    <citation type="submission" date="2015-04" db="EMBL/GenBank/DDBJ databases">
        <authorList>
            <person name="Syromyatnikov M.Y."/>
            <person name="Popov V.N."/>
        </authorList>
    </citation>
    <scope>NUCLEOTIDE SEQUENCE [LARGE SCALE GENOMIC DNA]</scope>
    <source>
        <strain evidence="2">WF-38-12</strain>
    </source>
</reference>
<evidence type="ECO:0000259" key="1">
    <source>
        <dbReference type="PROSITE" id="PS50011"/>
    </source>
</evidence>
<dbReference type="InterPro" id="IPR011009">
    <property type="entry name" value="Kinase-like_dom_sf"/>
</dbReference>
<dbReference type="AlphaFoldDB" id="A0A0U1MAL7"/>
<accession>A0A0U1MAL7</accession>
<feature type="domain" description="Protein kinase" evidence="1">
    <location>
        <begin position="205"/>
        <end position="555"/>
    </location>
</feature>
<dbReference type="CDD" id="cd00180">
    <property type="entry name" value="PKc"/>
    <property type="match status" value="1"/>
</dbReference>
<dbReference type="EMBL" id="CVMT01000013">
    <property type="protein sequence ID" value="CRG92664.1"/>
    <property type="molecule type" value="Genomic_DNA"/>
</dbReference>
<dbReference type="Pfam" id="PF00069">
    <property type="entry name" value="Pkinase"/>
    <property type="match status" value="1"/>
</dbReference>